<name>A0A0K8RBW7_IXORI</name>
<dbReference type="AlphaFoldDB" id="A0A0K8RBW7"/>
<evidence type="ECO:0000256" key="5">
    <source>
        <dbReference type="ARBA" id="ARBA00034321"/>
    </source>
</evidence>
<dbReference type="Pfam" id="PF12115">
    <property type="entry name" value="Salp15"/>
    <property type="match status" value="1"/>
</dbReference>
<organism evidence="7">
    <name type="scientific">Ixodes ricinus</name>
    <name type="common">Common tick</name>
    <name type="synonym">Acarus ricinus</name>
    <dbReference type="NCBI Taxonomy" id="34613"/>
    <lineage>
        <taxon>Eukaryota</taxon>
        <taxon>Metazoa</taxon>
        <taxon>Ecdysozoa</taxon>
        <taxon>Arthropoda</taxon>
        <taxon>Chelicerata</taxon>
        <taxon>Arachnida</taxon>
        <taxon>Acari</taxon>
        <taxon>Parasitiformes</taxon>
        <taxon>Ixodida</taxon>
        <taxon>Ixodoidea</taxon>
        <taxon>Ixodidae</taxon>
        <taxon>Ixodinae</taxon>
        <taxon>Ixodes</taxon>
    </lineage>
</organism>
<evidence type="ECO:0000256" key="6">
    <source>
        <dbReference type="SAM" id="SignalP"/>
    </source>
</evidence>
<dbReference type="EMBL" id="GADI01005198">
    <property type="protein sequence ID" value="JAA68610.1"/>
    <property type="molecule type" value="mRNA"/>
</dbReference>
<dbReference type="InterPro" id="IPR021971">
    <property type="entry name" value="Salp15"/>
</dbReference>
<evidence type="ECO:0000256" key="2">
    <source>
        <dbReference type="ARBA" id="ARBA00022525"/>
    </source>
</evidence>
<evidence type="ECO:0000256" key="3">
    <source>
        <dbReference type="ARBA" id="ARBA00022729"/>
    </source>
</evidence>
<evidence type="ECO:0000313" key="7">
    <source>
        <dbReference type="EMBL" id="JAA68610.1"/>
    </source>
</evidence>
<reference evidence="7" key="1">
    <citation type="submission" date="2012-12" db="EMBL/GenBank/DDBJ databases">
        <title>Identification and characterization of a phenylalanine ammonia-lyase gene family in Isatis indigotica Fort.</title>
        <authorList>
            <person name="Liu Q."/>
            <person name="Chen J."/>
            <person name="Zhou X."/>
            <person name="Di P."/>
            <person name="Xiao Y."/>
            <person name="Xuan H."/>
            <person name="Zhang L."/>
            <person name="Chen W."/>
        </authorList>
    </citation>
    <scope>NUCLEOTIDE SEQUENCE</scope>
    <source>
        <tissue evidence="7">Salivary gland</tissue>
    </source>
</reference>
<accession>A0A0K8RBW7</accession>
<protein>
    <submittedName>
        <fullName evidence="7">Putative ixostatin</fullName>
    </submittedName>
</protein>
<feature type="chain" id="PRO_5005517252" evidence="6">
    <location>
        <begin position="19"/>
        <end position="116"/>
    </location>
</feature>
<comment type="similarity">
    <text evidence="5">Belongs to the salp15 family.</text>
</comment>
<keyword evidence="4" id="KW-0325">Glycoprotein</keyword>
<comment type="subcellular location">
    <subcellularLocation>
        <location evidence="1">Secreted</location>
    </subcellularLocation>
</comment>
<dbReference type="GO" id="GO:0005576">
    <property type="term" value="C:extracellular region"/>
    <property type="evidence" value="ECO:0007669"/>
    <property type="project" value="UniProtKB-SubCell"/>
</dbReference>
<keyword evidence="2" id="KW-0964">Secreted</keyword>
<sequence>MILPMSVVLLATSDYIHATQCRTGLSNYMETKCKSFSSAKLKYTGFSGCSFTCEGTNADGQTQSTTHNLENGLPCGPCEQCCSGKCTPVSFKSYNPLCWKSCAEQRISSRTVSANP</sequence>
<proteinExistence type="evidence at transcript level"/>
<evidence type="ECO:0000256" key="1">
    <source>
        <dbReference type="ARBA" id="ARBA00004613"/>
    </source>
</evidence>
<feature type="signal peptide" evidence="6">
    <location>
        <begin position="1"/>
        <end position="18"/>
    </location>
</feature>
<keyword evidence="3 6" id="KW-0732">Signal</keyword>
<evidence type="ECO:0000256" key="4">
    <source>
        <dbReference type="ARBA" id="ARBA00023180"/>
    </source>
</evidence>